<dbReference type="PANTHER" id="PTHR20974:SF1">
    <property type="entry name" value="METHYLTRANSFERASE-LIKE 26 B"/>
    <property type="match status" value="1"/>
</dbReference>
<evidence type="ECO:0008006" key="4">
    <source>
        <dbReference type="Google" id="ProtNLM"/>
    </source>
</evidence>
<dbReference type="AlphaFoldDB" id="A0AA35NY60"/>
<evidence type="ECO:0000313" key="2">
    <source>
        <dbReference type="EMBL" id="CAI5765865.1"/>
    </source>
</evidence>
<dbReference type="InterPro" id="IPR010342">
    <property type="entry name" value="DUF938"/>
</dbReference>
<accession>A0AA35NY60</accession>
<dbReference type="InterPro" id="IPR029063">
    <property type="entry name" value="SAM-dependent_MTases_sf"/>
</dbReference>
<keyword evidence="3" id="KW-1185">Reference proteome</keyword>
<dbReference type="PANTHER" id="PTHR20974">
    <property type="entry name" value="UPF0585 PROTEIN CG18661"/>
    <property type="match status" value="1"/>
</dbReference>
<protein>
    <recommendedName>
        <fullName evidence="4">Methyltransferase-like 26</fullName>
    </recommendedName>
</protein>
<dbReference type="Gene3D" id="3.40.50.150">
    <property type="entry name" value="Vaccinia Virus protein VP39"/>
    <property type="match status" value="1"/>
</dbReference>
<name>A0AA35NY60_9SAUR</name>
<dbReference type="Pfam" id="PF06080">
    <property type="entry name" value="DUF938"/>
    <property type="match status" value="1"/>
</dbReference>
<dbReference type="SUPFAM" id="SSF53335">
    <property type="entry name" value="S-adenosyl-L-methionine-dependent methyltransferases"/>
    <property type="match status" value="1"/>
</dbReference>
<reference evidence="2" key="1">
    <citation type="submission" date="2022-12" db="EMBL/GenBank/DDBJ databases">
        <authorList>
            <person name="Alioto T."/>
            <person name="Alioto T."/>
            <person name="Gomez Garrido J."/>
        </authorList>
    </citation>
    <scope>NUCLEOTIDE SEQUENCE</scope>
</reference>
<dbReference type="EMBL" id="OX395127">
    <property type="protein sequence ID" value="CAI5765865.1"/>
    <property type="molecule type" value="Genomic_DNA"/>
</dbReference>
<evidence type="ECO:0000256" key="1">
    <source>
        <dbReference type="ARBA" id="ARBA00008308"/>
    </source>
</evidence>
<dbReference type="CDD" id="cd02440">
    <property type="entry name" value="AdoMet_MTases"/>
    <property type="match status" value="1"/>
</dbReference>
<proteinExistence type="inferred from homology"/>
<evidence type="ECO:0000313" key="3">
    <source>
        <dbReference type="Proteomes" id="UP001178461"/>
    </source>
</evidence>
<dbReference type="Proteomes" id="UP001178461">
    <property type="component" value="Chromosome 2"/>
</dbReference>
<gene>
    <name evidence="2" type="ORF">PODLI_1B028510</name>
</gene>
<sequence>MKTLWQALLRAAAAADAFVSNGGRLAGFGSVFSLRGKRKERLELAEWRWCQMGVKWCSRNVPLSSSEGWRYQKANRNPGRREQSLSPEKMLVSPMAERNKETILEVLADYVDDTRSAFGLELGSGTGQHVVHFAQALPTVIWQPSEISPASQQSISAYIQATKVTNVREPLAIDVTQPWDQWAGLSQGCCDFIIIINLLHMTDQGLEGMFKGIGQLLKPGGICLAYGPFAVNGIILPECNVQLDNMLQARNPEWGLRDVEELRQLANTNALRLERMLEMPEYTKCLIFRRREL</sequence>
<comment type="similarity">
    <text evidence="1">Belongs to the UPF0585 family.</text>
</comment>
<organism evidence="2 3">
    <name type="scientific">Podarcis lilfordi</name>
    <name type="common">Lilford's wall lizard</name>
    <dbReference type="NCBI Taxonomy" id="74358"/>
    <lineage>
        <taxon>Eukaryota</taxon>
        <taxon>Metazoa</taxon>
        <taxon>Chordata</taxon>
        <taxon>Craniata</taxon>
        <taxon>Vertebrata</taxon>
        <taxon>Euteleostomi</taxon>
        <taxon>Lepidosauria</taxon>
        <taxon>Squamata</taxon>
        <taxon>Bifurcata</taxon>
        <taxon>Unidentata</taxon>
        <taxon>Episquamata</taxon>
        <taxon>Laterata</taxon>
        <taxon>Lacertibaenia</taxon>
        <taxon>Lacertidae</taxon>
        <taxon>Podarcis</taxon>
    </lineage>
</organism>